<protein>
    <submittedName>
        <fullName evidence="2">GNAT family N-acetyltransferase</fullName>
    </submittedName>
</protein>
<accession>A0ABT1LHM7</accession>
<dbReference type="Pfam" id="PF00583">
    <property type="entry name" value="Acetyltransf_1"/>
    <property type="match status" value="1"/>
</dbReference>
<dbReference type="Proteomes" id="UP001205890">
    <property type="component" value="Unassembled WGS sequence"/>
</dbReference>
<feature type="domain" description="N-acetyltransferase" evidence="1">
    <location>
        <begin position="2"/>
        <end position="164"/>
    </location>
</feature>
<dbReference type="EMBL" id="JANCLU010000014">
    <property type="protein sequence ID" value="MCP8939738.1"/>
    <property type="molecule type" value="Genomic_DNA"/>
</dbReference>
<proteinExistence type="predicted"/>
<dbReference type="InterPro" id="IPR000182">
    <property type="entry name" value="GNAT_dom"/>
</dbReference>
<reference evidence="2 3" key="1">
    <citation type="submission" date="2022-07" db="EMBL/GenBank/DDBJ databases">
        <authorList>
            <person name="Li W.-J."/>
            <person name="Deng Q.-Q."/>
        </authorList>
    </citation>
    <scope>NUCLEOTIDE SEQUENCE [LARGE SCALE GENOMIC DNA]</scope>
    <source>
        <strain evidence="2 3">SYSU M60028</strain>
    </source>
</reference>
<evidence type="ECO:0000313" key="2">
    <source>
        <dbReference type="EMBL" id="MCP8939738.1"/>
    </source>
</evidence>
<dbReference type="PROSITE" id="PS51186">
    <property type="entry name" value="GNAT"/>
    <property type="match status" value="1"/>
</dbReference>
<evidence type="ECO:0000259" key="1">
    <source>
        <dbReference type="PROSITE" id="PS51186"/>
    </source>
</evidence>
<dbReference type="SUPFAM" id="SSF55729">
    <property type="entry name" value="Acyl-CoA N-acyltransferases (Nat)"/>
    <property type="match status" value="1"/>
</dbReference>
<gene>
    <name evidence="2" type="ORF">NK718_14510</name>
</gene>
<dbReference type="InterPro" id="IPR016181">
    <property type="entry name" value="Acyl_CoA_acyltransferase"/>
</dbReference>
<dbReference type="CDD" id="cd04301">
    <property type="entry name" value="NAT_SF"/>
    <property type="match status" value="1"/>
</dbReference>
<name>A0ABT1LHM7_9HYPH</name>
<dbReference type="Gene3D" id="3.40.630.30">
    <property type="match status" value="1"/>
</dbReference>
<organism evidence="2 3">
    <name type="scientific">Alsobacter ponti</name>
    <dbReference type="NCBI Taxonomy" id="2962936"/>
    <lineage>
        <taxon>Bacteria</taxon>
        <taxon>Pseudomonadati</taxon>
        <taxon>Pseudomonadota</taxon>
        <taxon>Alphaproteobacteria</taxon>
        <taxon>Hyphomicrobiales</taxon>
        <taxon>Alsobacteraceae</taxon>
        <taxon>Alsobacter</taxon>
    </lineage>
</organism>
<sequence>MMAWRGMEARDLDAVLAVARIVHPSLPERREVFAERLALFPDGCRVLEGPGGLAGYLVSHPWRARQAPKLDTLLGALPPVEGTRYIHDLAIAPEARGQGAGERAVADVVADATRRGAPSLSLVSVYGSAPFWRRHGFAPADAPSLASMLASYGADAVFMERALRP</sequence>
<evidence type="ECO:0000313" key="3">
    <source>
        <dbReference type="Proteomes" id="UP001205890"/>
    </source>
</evidence>
<comment type="caution">
    <text evidence="2">The sequence shown here is derived from an EMBL/GenBank/DDBJ whole genome shotgun (WGS) entry which is preliminary data.</text>
</comment>
<keyword evidence="3" id="KW-1185">Reference proteome</keyword>
<dbReference type="RefSeq" id="WP_254743644.1">
    <property type="nucleotide sequence ID" value="NZ_JANCLU010000014.1"/>
</dbReference>